<dbReference type="GO" id="GO:0016491">
    <property type="term" value="F:oxidoreductase activity"/>
    <property type="evidence" value="ECO:0007669"/>
    <property type="project" value="UniProtKB-KW"/>
</dbReference>
<dbReference type="Pfam" id="PF00106">
    <property type="entry name" value="adh_short"/>
    <property type="match status" value="1"/>
</dbReference>
<accession>A0A9X3AGP3</accession>
<name>A0A9X3AGP3_9PSEU</name>
<comment type="similarity">
    <text evidence="1 3">Belongs to the short-chain dehydrogenases/reductases (SDR) family.</text>
</comment>
<dbReference type="InterPro" id="IPR050259">
    <property type="entry name" value="SDR"/>
</dbReference>
<gene>
    <name evidence="4" type="ORF">NZH93_17300</name>
</gene>
<dbReference type="CDD" id="cd05233">
    <property type="entry name" value="SDR_c"/>
    <property type="match status" value="1"/>
</dbReference>
<organism evidence="4 5">
    <name type="scientific">Umezawaea endophytica</name>
    <dbReference type="NCBI Taxonomy" id="1654476"/>
    <lineage>
        <taxon>Bacteria</taxon>
        <taxon>Bacillati</taxon>
        <taxon>Actinomycetota</taxon>
        <taxon>Actinomycetes</taxon>
        <taxon>Pseudonocardiales</taxon>
        <taxon>Pseudonocardiaceae</taxon>
        <taxon>Umezawaea</taxon>
    </lineage>
</organism>
<keyword evidence="2" id="KW-0560">Oxidoreductase</keyword>
<sequence>MGRTVDLRMTGKRALVTGSSSGLGSAIAKALAAEGAEVVVHGRDAARAEAVAKEIEADGGTAFVAIGDLGTDAGADEVALAAGAVDVLVNNVGVFDMSKGWTDTTSADWADLYNTNVISGVRMIQRLVPSMRERRWGRVVQISSVMAVMPLAVQPHYNATNAARDNLSLSLARELRESGVTSNVVAPGGILTPASKARLTAVGHANGLSGTWEEMEPEVVRAVAPNDIGRIARPEEIASAVAYLASPVADFLTGITLRFDGNWYSAA</sequence>
<dbReference type="PRINTS" id="PR00081">
    <property type="entry name" value="GDHRDH"/>
</dbReference>
<dbReference type="InterPro" id="IPR002347">
    <property type="entry name" value="SDR_fam"/>
</dbReference>
<keyword evidence="5" id="KW-1185">Reference proteome</keyword>
<dbReference type="RefSeq" id="WP_259624126.1">
    <property type="nucleotide sequence ID" value="NZ_JANYMP010000007.1"/>
</dbReference>
<evidence type="ECO:0000313" key="4">
    <source>
        <dbReference type="EMBL" id="MCS7478620.1"/>
    </source>
</evidence>
<evidence type="ECO:0000313" key="5">
    <source>
        <dbReference type="Proteomes" id="UP001141259"/>
    </source>
</evidence>
<dbReference type="Gene3D" id="3.40.50.720">
    <property type="entry name" value="NAD(P)-binding Rossmann-like Domain"/>
    <property type="match status" value="1"/>
</dbReference>
<dbReference type="AlphaFoldDB" id="A0A9X3AGP3"/>
<evidence type="ECO:0000256" key="3">
    <source>
        <dbReference type="RuleBase" id="RU000363"/>
    </source>
</evidence>
<protein>
    <submittedName>
        <fullName evidence="4">SDR family oxidoreductase</fullName>
    </submittedName>
</protein>
<comment type="caution">
    <text evidence="4">The sequence shown here is derived from an EMBL/GenBank/DDBJ whole genome shotgun (WGS) entry which is preliminary data.</text>
</comment>
<dbReference type="EMBL" id="JANYMP010000007">
    <property type="protein sequence ID" value="MCS7478620.1"/>
    <property type="molecule type" value="Genomic_DNA"/>
</dbReference>
<reference evidence="4" key="1">
    <citation type="submission" date="2022-08" db="EMBL/GenBank/DDBJ databases">
        <authorList>
            <person name="Tistechok S."/>
            <person name="Samborskyy M."/>
            <person name="Roman I."/>
        </authorList>
    </citation>
    <scope>NUCLEOTIDE SEQUENCE</scope>
    <source>
        <strain evidence="4">DSM 103496</strain>
    </source>
</reference>
<dbReference type="InterPro" id="IPR036291">
    <property type="entry name" value="NAD(P)-bd_dom_sf"/>
</dbReference>
<dbReference type="FunFam" id="3.40.50.720:FF:000084">
    <property type="entry name" value="Short-chain dehydrogenase reductase"/>
    <property type="match status" value="1"/>
</dbReference>
<dbReference type="SUPFAM" id="SSF51735">
    <property type="entry name" value="NAD(P)-binding Rossmann-fold domains"/>
    <property type="match status" value="1"/>
</dbReference>
<dbReference type="PANTHER" id="PTHR42879">
    <property type="entry name" value="3-OXOACYL-(ACYL-CARRIER-PROTEIN) REDUCTASE"/>
    <property type="match status" value="1"/>
</dbReference>
<evidence type="ECO:0000256" key="1">
    <source>
        <dbReference type="ARBA" id="ARBA00006484"/>
    </source>
</evidence>
<dbReference type="Proteomes" id="UP001141259">
    <property type="component" value="Unassembled WGS sequence"/>
</dbReference>
<dbReference type="PRINTS" id="PR00080">
    <property type="entry name" value="SDRFAMILY"/>
</dbReference>
<proteinExistence type="inferred from homology"/>
<evidence type="ECO:0000256" key="2">
    <source>
        <dbReference type="ARBA" id="ARBA00023002"/>
    </source>
</evidence>